<dbReference type="EMBL" id="CP071382">
    <property type="protein sequence ID" value="QSV44866.1"/>
    <property type="molecule type" value="Genomic_DNA"/>
</dbReference>
<dbReference type="RefSeq" id="WP_207162680.1">
    <property type="nucleotide sequence ID" value="NZ_CP071382.1"/>
</dbReference>
<name>A0ABX7Q1N7_9BACT</name>
<evidence type="ECO:0000313" key="3">
    <source>
        <dbReference type="Proteomes" id="UP000663651"/>
    </source>
</evidence>
<proteinExistence type="predicted"/>
<dbReference type="NCBIfam" id="TIGR01439">
    <property type="entry name" value="lp_hng_hel_AbrB"/>
    <property type="match status" value="1"/>
</dbReference>
<dbReference type="Proteomes" id="UP000663651">
    <property type="component" value="Chromosome"/>
</dbReference>
<sequence length="68" mass="7606">METSKLSSKGQIIIPKAVREAHHWWAGMEFVVESSGDGVILRPRKPFPTTRLEDGVGCAGYEENFMVK</sequence>
<organism evidence="2 3">
    <name type="scientific">Geobacter benzoatilyticus</name>
    <dbReference type="NCBI Taxonomy" id="2815309"/>
    <lineage>
        <taxon>Bacteria</taxon>
        <taxon>Pseudomonadati</taxon>
        <taxon>Thermodesulfobacteriota</taxon>
        <taxon>Desulfuromonadia</taxon>
        <taxon>Geobacterales</taxon>
        <taxon>Geobacteraceae</taxon>
        <taxon>Geobacter</taxon>
    </lineage>
</organism>
<dbReference type="Gene3D" id="2.10.260.10">
    <property type="match status" value="1"/>
</dbReference>
<dbReference type="SMART" id="SM00966">
    <property type="entry name" value="SpoVT_AbrB"/>
    <property type="match status" value="1"/>
</dbReference>
<evidence type="ECO:0000259" key="1">
    <source>
        <dbReference type="SMART" id="SM00966"/>
    </source>
</evidence>
<evidence type="ECO:0000313" key="2">
    <source>
        <dbReference type="EMBL" id="QSV44866.1"/>
    </source>
</evidence>
<gene>
    <name evidence="2" type="ORF">JZM60_11970</name>
</gene>
<dbReference type="InterPro" id="IPR007159">
    <property type="entry name" value="SpoVT-AbrB_dom"/>
</dbReference>
<dbReference type="GO" id="GO:0003677">
    <property type="term" value="F:DNA binding"/>
    <property type="evidence" value="ECO:0007669"/>
    <property type="project" value="UniProtKB-KW"/>
</dbReference>
<dbReference type="SUPFAM" id="SSF89447">
    <property type="entry name" value="AbrB/MazE/MraZ-like"/>
    <property type="match status" value="1"/>
</dbReference>
<feature type="domain" description="SpoVT-AbrB" evidence="1">
    <location>
        <begin position="4"/>
        <end position="49"/>
    </location>
</feature>
<keyword evidence="3" id="KW-1185">Reference proteome</keyword>
<dbReference type="Pfam" id="PF04014">
    <property type="entry name" value="MazE_antitoxin"/>
    <property type="match status" value="1"/>
</dbReference>
<keyword evidence="2" id="KW-0238">DNA-binding</keyword>
<dbReference type="InterPro" id="IPR037914">
    <property type="entry name" value="SpoVT-AbrB_sf"/>
</dbReference>
<protein>
    <submittedName>
        <fullName evidence="2">AbrB/MazE/SpoVT family DNA-binding domain-containing protein</fullName>
    </submittedName>
</protein>
<reference evidence="2 3" key="1">
    <citation type="submission" date="2021-03" db="EMBL/GenBank/DDBJ databases">
        <title>Geobacter metallireducens gen. nov. sp. nov., a microorganism capable of coupling the complete oxidation of organic compounds to the reduction of iron and other metals.</title>
        <authorList>
            <person name="Li Y."/>
        </authorList>
    </citation>
    <scope>NUCLEOTIDE SEQUENCE [LARGE SCALE GENOMIC DNA]</scope>
    <source>
        <strain evidence="2 3">Jerry-YX</strain>
    </source>
</reference>
<accession>A0ABX7Q1N7</accession>